<dbReference type="Pfam" id="PF13307">
    <property type="entry name" value="Helicase_C_2"/>
    <property type="match status" value="1"/>
</dbReference>
<evidence type="ECO:0000256" key="5">
    <source>
        <dbReference type="SAM" id="Coils"/>
    </source>
</evidence>
<gene>
    <name evidence="7" type="ORF">ODV14_04255</name>
</gene>
<evidence type="ECO:0000256" key="3">
    <source>
        <dbReference type="ARBA" id="ARBA00022840"/>
    </source>
</evidence>
<evidence type="ECO:0000256" key="2">
    <source>
        <dbReference type="ARBA" id="ARBA00022801"/>
    </source>
</evidence>
<name>A0AAW6B9X4_LACAM</name>
<dbReference type="GO" id="GO:0003676">
    <property type="term" value="F:nucleic acid binding"/>
    <property type="evidence" value="ECO:0007669"/>
    <property type="project" value="InterPro"/>
</dbReference>
<dbReference type="Proteomes" id="UP001141961">
    <property type="component" value="Unassembled WGS sequence"/>
</dbReference>
<dbReference type="Gene3D" id="3.40.50.300">
    <property type="entry name" value="P-loop containing nucleotide triphosphate hydrolases"/>
    <property type="match status" value="2"/>
</dbReference>
<dbReference type="InterPro" id="IPR045028">
    <property type="entry name" value="DinG/Rad3-like"/>
</dbReference>
<evidence type="ECO:0000259" key="6">
    <source>
        <dbReference type="PROSITE" id="PS51193"/>
    </source>
</evidence>
<organism evidence="7 8">
    <name type="scientific">Lactobacillus amylovorus</name>
    <dbReference type="NCBI Taxonomy" id="1604"/>
    <lineage>
        <taxon>Bacteria</taxon>
        <taxon>Bacillati</taxon>
        <taxon>Bacillota</taxon>
        <taxon>Bacilli</taxon>
        <taxon>Lactobacillales</taxon>
        <taxon>Lactobacillaceae</taxon>
        <taxon>Lactobacillus</taxon>
    </lineage>
</organism>
<dbReference type="EMBL" id="JAOTHD010000010">
    <property type="protein sequence ID" value="MDB6246554.1"/>
    <property type="molecule type" value="Genomic_DNA"/>
</dbReference>
<feature type="coiled-coil region" evidence="5">
    <location>
        <begin position="678"/>
        <end position="705"/>
    </location>
</feature>
<dbReference type="InterPro" id="IPR006555">
    <property type="entry name" value="ATP-dep_Helicase_C"/>
</dbReference>
<keyword evidence="5" id="KW-0175">Coiled coil</keyword>
<comment type="caution">
    <text evidence="7">The sequence shown here is derived from an EMBL/GenBank/DDBJ whole genome shotgun (WGS) entry which is preliminary data.</text>
</comment>
<dbReference type="PROSITE" id="PS51193">
    <property type="entry name" value="HELICASE_ATP_BIND_2"/>
    <property type="match status" value="1"/>
</dbReference>
<evidence type="ECO:0000256" key="4">
    <source>
        <dbReference type="ARBA" id="ARBA00038058"/>
    </source>
</evidence>
<feature type="domain" description="Helicase ATP-binding" evidence="6">
    <location>
        <begin position="13"/>
        <end position="288"/>
    </location>
</feature>
<keyword evidence="3" id="KW-0067">ATP-binding</keyword>
<keyword evidence="2" id="KW-0378">Hydrolase</keyword>
<dbReference type="RefSeq" id="WP_271326951.1">
    <property type="nucleotide sequence ID" value="NZ_JAOTHC010000010.1"/>
</dbReference>
<accession>A0AAW6B9X4</accession>
<comment type="similarity">
    <text evidence="4">Belongs to the helicase family. DinG subfamily.</text>
</comment>
<protein>
    <submittedName>
        <fullName evidence="7">ATP-dependent DNA helicase</fullName>
    </submittedName>
</protein>
<dbReference type="AlphaFoldDB" id="A0AAW6B9X4"/>
<keyword evidence="7" id="KW-0347">Helicase</keyword>
<dbReference type="InterPro" id="IPR027417">
    <property type="entry name" value="P-loop_NTPase"/>
</dbReference>
<dbReference type="InterPro" id="IPR014013">
    <property type="entry name" value="Helic_SF1/SF2_ATP-bd_DinG/Rad3"/>
</dbReference>
<dbReference type="PANTHER" id="PTHR11472:SF34">
    <property type="entry name" value="REGULATOR OF TELOMERE ELONGATION HELICASE 1"/>
    <property type="match status" value="1"/>
</dbReference>
<dbReference type="PANTHER" id="PTHR11472">
    <property type="entry name" value="DNA REPAIR DEAD HELICASE RAD3/XP-D SUBFAMILY MEMBER"/>
    <property type="match status" value="1"/>
</dbReference>
<dbReference type="SUPFAM" id="SSF52540">
    <property type="entry name" value="P-loop containing nucleoside triphosphate hydrolases"/>
    <property type="match status" value="1"/>
</dbReference>
<evidence type="ECO:0000256" key="1">
    <source>
        <dbReference type="ARBA" id="ARBA00022741"/>
    </source>
</evidence>
<dbReference type="GO" id="GO:0005524">
    <property type="term" value="F:ATP binding"/>
    <property type="evidence" value="ECO:0007669"/>
    <property type="project" value="UniProtKB-KW"/>
</dbReference>
<evidence type="ECO:0000313" key="8">
    <source>
        <dbReference type="Proteomes" id="UP001141961"/>
    </source>
</evidence>
<reference evidence="7" key="2">
    <citation type="submission" date="2022-10" db="EMBL/GenBank/DDBJ databases">
        <authorList>
            <person name="Kostovova I."/>
            <person name="Moravkova M."/>
            <person name="Pechar R."/>
        </authorList>
    </citation>
    <scope>NUCLEOTIDE SEQUENCE</scope>
    <source>
        <strain evidence="7">M597B</strain>
    </source>
</reference>
<dbReference type="GO" id="GO:0003678">
    <property type="term" value="F:DNA helicase activity"/>
    <property type="evidence" value="ECO:0007669"/>
    <property type="project" value="TreeGrafter"/>
</dbReference>
<evidence type="ECO:0000313" key="7">
    <source>
        <dbReference type="EMBL" id="MDB6246554.1"/>
    </source>
</evidence>
<keyword evidence="1" id="KW-0547">Nucleotide-binding</keyword>
<dbReference type="GO" id="GO:0016818">
    <property type="term" value="F:hydrolase activity, acting on acid anhydrides, in phosphorus-containing anhydrides"/>
    <property type="evidence" value="ECO:0007669"/>
    <property type="project" value="InterPro"/>
</dbReference>
<proteinExistence type="inferred from homology"/>
<dbReference type="SMART" id="SM00491">
    <property type="entry name" value="HELICc2"/>
    <property type="match status" value="1"/>
</dbReference>
<dbReference type="GO" id="GO:0006139">
    <property type="term" value="P:nucleobase-containing compound metabolic process"/>
    <property type="evidence" value="ECO:0007669"/>
    <property type="project" value="InterPro"/>
</dbReference>
<sequence>MNISEKIIEDYKLKVAPFYKSDPRLAQVQMSLDIADFLFNSNKRVMFVEAPVGTGKTLGVLIPSYLYAQLNGKKITYATATKNLQRQIFEDDIPDMKKMDIFKNNNVILAMGKDNYACIKNVYKNKNKFSSRARYEEIKKAALASDTGLRSNLDKKLENNIENKEWDLIKITSGQPPCYSEKCPGHSYRAMFKKPKPPFLTITNHNQLIQSQLNEADLDSQGGIISVFPGIIVIDEAHLFDESYLGTLQKRLSINQLIQVSKSALRGKNSVDIRNEVRKIREYFNKIKNNKKYGLNSRHKLGKDIKLILSEIQSKLLQKEKINVKNGRLNIDMQYDYTQHEVTQYDEILDLLHNILDEEKNTSWLAVNDPEAFYYVPKEFYKKLTESIKYLARNNKVILLSGTLTSTDNPQKEIKNEWGIENFIYKPYKSPFNPQTQTYLYVPQEGFNGTRNKRWHAEKVVKNIVDPICKKAKGGMLILCNSLELESYIKENIKPKKLKRKVLIQGDESNEQLTAEFKEDINSVLIGSGSFKSGFSVPGNALQSVIISALPFPVPTDPFIELKVKEFSKKYKKDDFEISFQLMLKDLEQSMGRLIRSPEDYGIIAIADSRLYSKSYGPKVIDWLKNKKYKILNNLDGLSKFMKTAPKGIEQDKNNTDQKYSRDKLNIPIIEESQKFIEKEEQEIIEKSSENIKKYESKARTWQRKYNNDHPQSKIRFKGLKDVATLKELIKVLGDAAYKIHEDPDDFLTYVLGKDYQKGGYEPDYDLVRNTAGKVKISHLEK</sequence>
<reference evidence="7" key="1">
    <citation type="journal article" date="2022" name="Microorganisms">
        <title>Antibiotic Susceptibility, Resistance Gene Determinants and Corresponding Genomic Regions in Lactobacillus amylovorus Isolates Derived from Wild Boars and Domestic Pigs.</title>
        <authorList>
            <person name="Moravkova M."/>
            <person name="Kostovova I."/>
            <person name="Kavanova K."/>
            <person name="Pechar R."/>
            <person name="Stanek S."/>
            <person name="Brychta A."/>
            <person name="Zeman M."/>
            <person name="Kubasova T."/>
        </authorList>
    </citation>
    <scope>NUCLEOTIDE SEQUENCE</scope>
    <source>
        <strain evidence="7">M597B</strain>
    </source>
</reference>